<evidence type="ECO:0000256" key="6">
    <source>
        <dbReference type="ARBA" id="ARBA00023077"/>
    </source>
</evidence>
<dbReference type="Gene3D" id="2.170.130.10">
    <property type="entry name" value="TonB-dependent receptor, plug domain"/>
    <property type="match status" value="1"/>
</dbReference>
<evidence type="ECO:0000256" key="7">
    <source>
        <dbReference type="ARBA" id="ARBA00023136"/>
    </source>
</evidence>
<evidence type="ECO:0000256" key="1">
    <source>
        <dbReference type="ARBA" id="ARBA00004571"/>
    </source>
</evidence>
<evidence type="ECO:0000313" key="14">
    <source>
        <dbReference type="EMBL" id="HGE99704.1"/>
    </source>
</evidence>
<dbReference type="InterPro" id="IPR000531">
    <property type="entry name" value="Beta-barrel_TonB"/>
</dbReference>
<dbReference type="Gene3D" id="2.40.170.20">
    <property type="entry name" value="TonB-dependent receptor, beta-barrel domain"/>
    <property type="match status" value="1"/>
</dbReference>
<comment type="caution">
    <text evidence="14">The sequence shown here is derived from an EMBL/GenBank/DDBJ whole genome shotgun (WGS) entry which is preliminary data.</text>
</comment>
<gene>
    <name evidence="14" type="ORF">ENX07_06540</name>
</gene>
<keyword evidence="5" id="KW-0732">Signal</keyword>
<name>A0A7C3UQA7_UNCW3</name>
<evidence type="ECO:0000259" key="13">
    <source>
        <dbReference type="Pfam" id="PF07715"/>
    </source>
</evidence>
<proteinExistence type="inferred from homology"/>
<reference evidence="14" key="1">
    <citation type="journal article" date="2020" name="mSystems">
        <title>Genome- and Community-Level Interaction Insights into Carbon Utilization and Element Cycling Functions of Hydrothermarchaeota in Hydrothermal Sediment.</title>
        <authorList>
            <person name="Zhou Z."/>
            <person name="Liu Y."/>
            <person name="Xu W."/>
            <person name="Pan J."/>
            <person name="Luo Z.H."/>
            <person name="Li M."/>
        </authorList>
    </citation>
    <scope>NUCLEOTIDE SEQUENCE [LARGE SCALE GENOMIC DNA]</scope>
    <source>
        <strain evidence="14">SpSt-906</strain>
    </source>
</reference>
<evidence type="ECO:0000256" key="2">
    <source>
        <dbReference type="ARBA" id="ARBA00022448"/>
    </source>
</evidence>
<evidence type="ECO:0000256" key="9">
    <source>
        <dbReference type="ARBA" id="ARBA00023237"/>
    </source>
</evidence>
<dbReference type="Pfam" id="PF00593">
    <property type="entry name" value="TonB_dep_Rec_b-barrel"/>
    <property type="match status" value="1"/>
</dbReference>
<evidence type="ECO:0000256" key="11">
    <source>
        <dbReference type="RuleBase" id="RU003357"/>
    </source>
</evidence>
<comment type="similarity">
    <text evidence="10 11">Belongs to the TonB-dependent receptor family.</text>
</comment>
<keyword evidence="7 10" id="KW-0472">Membrane</keyword>
<dbReference type="InterPro" id="IPR012910">
    <property type="entry name" value="Plug_dom"/>
</dbReference>
<keyword evidence="9 10" id="KW-0998">Cell outer membrane</keyword>
<dbReference type="Pfam" id="PF07715">
    <property type="entry name" value="Plug"/>
    <property type="match status" value="1"/>
</dbReference>
<keyword evidence="4 10" id="KW-0812">Transmembrane</keyword>
<protein>
    <submittedName>
        <fullName evidence="14">TonB-dependent receptor</fullName>
    </submittedName>
</protein>
<dbReference type="InterPro" id="IPR036942">
    <property type="entry name" value="Beta-barrel_TonB_sf"/>
</dbReference>
<dbReference type="AlphaFoldDB" id="A0A7C3UQA7"/>
<feature type="domain" description="TonB-dependent receptor-like beta-barrel" evidence="12">
    <location>
        <begin position="227"/>
        <end position="615"/>
    </location>
</feature>
<dbReference type="SUPFAM" id="SSF56935">
    <property type="entry name" value="Porins"/>
    <property type="match status" value="1"/>
</dbReference>
<comment type="subcellular location">
    <subcellularLocation>
        <location evidence="1 10">Cell outer membrane</location>
        <topology evidence="1 10">Multi-pass membrane protein</topology>
    </subcellularLocation>
</comment>
<dbReference type="InterPro" id="IPR037066">
    <property type="entry name" value="Plug_dom_sf"/>
</dbReference>
<dbReference type="PANTHER" id="PTHR30069">
    <property type="entry name" value="TONB-DEPENDENT OUTER MEMBRANE RECEPTOR"/>
    <property type="match status" value="1"/>
</dbReference>
<dbReference type="PANTHER" id="PTHR30069:SF29">
    <property type="entry name" value="HEMOGLOBIN AND HEMOGLOBIN-HAPTOGLOBIN-BINDING PROTEIN 1-RELATED"/>
    <property type="match status" value="1"/>
</dbReference>
<evidence type="ECO:0000259" key="12">
    <source>
        <dbReference type="Pfam" id="PF00593"/>
    </source>
</evidence>
<dbReference type="PROSITE" id="PS52016">
    <property type="entry name" value="TONB_DEPENDENT_REC_3"/>
    <property type="match status" value="1"/>
</dbReference>
<evidence type="ECO:0000256" key="10">
    <source>
        <dbReference type="PROSITE-ProRule" id="PRU01360"/>
    </source>
</evidence>
<dbReference type="EMBL" id="DTMQ01000040">
    <property type="protein sequence ID" value="HGE99704.1"/>
    <property type="molecule type" value="Genomic_DNA"/>
</dbReference>
<dbReference type="GO" id="GO:0044718">
    <property type="term" value="P:siderophore transmembrane transport"/>
    <property type="evidence" value="ECO:0007669"/>
    <property type="project" value="TreeGrafter"/>
</dbReference>
<keyword evidence="2 10" id="KW-0813">Transport</keyword>
<evidence type="ECO:0000256" key="8">
    <source>
        <dbReference type="ARBA" id="ARBA00023170"/>
    </source>
</evidence>
<dbReference type="GO" id="GO:0015344">
    <property type="term" value="F:siderophore uptake transmembrane transporter activity"/>
    <property type="evidence" value="ECO:0007669"/>
    <property type="project" value="TreeGrafter"/>
</dbReference>
<feature type="domain" description="TonB-dependent receptor plug" evidence="13">
    <location>
        <begin position="68"/>
        <end position="142"/>
    </location>
</feature>
<dbReference type="InterPro" id="IPR039426">
    <property type="entry name" value="TonB-dep_rcpt-like"/>
</dbReference>
<organism evidence="14">
    <name type="scientific">candidate division WOR-3 bacterium</name>
    <dbReference type="NCBI Taxonomy" id="2052148"/>
    <lineage>
        <taxon>Bacteria</taxon>
        <taxon>Bacteria division WOR-3</taxon>
    </lineage>
</organism>
<evidence type="ECO:0000256" key="3">
    <source>
        <dbReference type="ARBA" id="ARBA00022452"/>
    </source>
</evidence>
<accession>A0A7C3UQA7</accession>
<keyword evidence="6 11" id="KW-0798">TonB box</keyword>
<keyword evidence="3 10" id="KW-1134">Transmembrane beta strand</keyword>
<sequence>MLTKKTCLLFIIPLIIFAQIYQVDTIFVTASRVTASLEKLPVATAIIPRDLIFLKTFGDFSLLFGKEGIDIRNYSLLKGLTSLSIFGSSAQQVLILIDGLPFYSPMSGICDLGLISVHNIERIEVVKGPASSIYGANALGGVVNLITQSPLTLKPERLSYSARFLSGSYQTSNLSLSSGFNLKERFGFLLALHQDKTKGMRSNEDGFSRGINLATTYTNLLRLDFAHEWKEVGLPGPMPGKDQIPPYGDSTASSLYDRQKDGLSLLKGEISLPITLNLRIRISPFLVNNTTSFHWIDQFSPDSAVYEDTYKIRTAGGSLISSFSGEETPLHLSFGLDYRDDYATIHSYFYDFSSFAYKDTVYQPRGNKFGLFLEGSLLSQPTFSPSIRYDWDKKSGGFCSPGLGITYPLPFGKFRFHTGRGFRAPTFNDLYWPRAGNPDLKPEEGWTNQAGFDTKRFSFTLFSRRTKNLIAWFPDSAGLWRPSNVDRQEIIGIEWRLELPILKRITFSLSGDWKKAVQIRKEMVFSPDSLIVVRRRSAFLPQWKILPSFFFKDPDHLISLEGDFIGDKVNYYPAYDSFPKVYMKEKKLPAYFLLGFRMEQRVWREIFLSFSIENLFNVSYAEVFGNTISDRNYPRPGRSFFFGLRMKNF</sequence>
<evidence type="ECO:0000256" key="5">
    <source>
        <dbReference type="ARBA" id="ARBA00022729"/>
    </source>
</evidence>
<dbReference type="GO" id="GO:0009279">
    <property type="term" value="C:cell outer membrane"/>
    <property type="evidence" value="ECO:0007669"/>
    <property type="project" value="UniProtKB-SubCell"/>
</dbReference>
<evidence type="ECO:0000256" key="4">
    <source>
        <dbReference type="ARBA" id="ARBA00022692"/>
    </source>
</evidence>
<keyword evidence="8 14" id="KW-0675">Receptor</keyword>